<evidence type="ECO:0000313" key="1">
    <source>
        <dbReference type="EMBL" id="CAI9957310.1"/>
    </source>
</evidence>
<keyword evidence="3" id="KW-1185">Reference proteome</keyword>
<proteinExistence type="predicted"/>
<sequence>MQPAQIVLDNPPNDNQIYEGIPLQNVVSYVFSRNMQCIKSYSTSDGTYLLGLYDFAPMSLLDQCKNRTNLMRVLSPVIFINKHTKKQRIITKPSYYHVPFKLFLTMKPLQKLKPFKMPRELTRNAYSCQNVKHVTFAPITQNNSNQYLTQNEQKMNQKWSKSDQNLTNELQNALQFKNEGILYQKMEQKWYM</sequence>
<evidence type="ECO:0000313" key="3">
    <source>
        <dbReference type="Proteomes" id="UP001642409"/>
    </source>
</evidence>
<evidence type="ECO:0000313" key="2">
    <source>
        <dbReference type="EMBL" id="CAL6012999.1"/>
    </source>
</evidence>
<comment type="caution">
    <text evidence="1">The sequence shown here is derived from an EMBL/GenBank/DDBJ whole genome shotgun (WGS) entry which is preliminary data.</text>
</comment>
<protein>
    <submittedName>
        <fullName evidence="2">Hypothetical_protein</fullName>
    </submittedName>
</protein>
<dbReference type="EMBL" id="CAXDID020000067">
    <property type="protein sequence ID" value="CAL6012999.1"/>
    <property type="molecule type" value="Genomic_DNA"/>
</dbReference>
<organism evidence="1">
    <name type="scientific">Hexamita inflata</name>
    <dbReference type="NCBI Taxonomy" id="28002"/>
    <lineage>
        <taxon>Eukaryota</taxon>
        <taxon>Metamonada</taxon>
        <taxon>Diplomonadida</taxon>
        <taxon>Hexamitidae</taxon>
        <taxon>Hexamitinae</taxon>
        <taxon>Hexamita</taxon>
    </lineage>
</organism>
<gene>
    <name evidence="2" type="ORF">HINF_LOCUS23577</name>
    <name evidence="1" type="ORF">HINF_LOCUS44955</name>
</gene>
<dbReference type="AlphaFoldDB" id="A0AA86UGM6"/>
<dbReference type="Proteomes" id="UP001642409">
    <property type="component" value="Unassembled WGS sequence"/>
</dbReference>
<dbReference type="EMBL" id="CATOUU010000884">
    <property type="protein sequence ID" value="CAI9957310.1"/>
    <property type="molecule type" value="Genomic_DNA"/>
</dbReference>
<reference evidence="1" key="1">
    <citation type="submission" date="2023-06" db="EMBL/GenBank/DDBJ databases">
        <authorList>
            <person name="Kurt Z."/>
        </authorList>
    </citation>
    <scope>NUCLEOTIDE SEQUENCE</scope>
</reference>
<accession>A0AA86UGM6</accession>
<reference evidence="2 3" key="2">
    <citation type="submission" date="2024-07" db="EMBL/GenBank/DDBJ databases">
        <authorList>
            <person name="Akdeniz Z."/>
        </authorList>
    </citation>
    <scope>NUCLEOTIDE SEQUENCE [LARGE SCALE GENOMIC DNA]</scope>
</reference>
<name>A0AA86UGM6_9EUKA</name>